<dbReference type="EMBL" id="JBHSDY010000010">
    <property type="protein sequence ID" value="MFC4299274.1"/>
    <property type="molecule type" value="Genomic_DNA"/>
</dbReference>
<reference evidence="3" key="1">
    <citation type="journal article" date="2019" name="Int. J. Syst. Evol. Microbiol.">
        <title>The Global Catalogue of Microorganisms (GCM) 10K type strain sequencing project: providing services to taxonomists for standard genome sequencing and annotation.</title>
        <authorList>
            <consortium name="The Broad Institute Genomics Platform"/>
            <consortium name="The Broad Institute Genome Sequencing Center for Infectious Disease"/>
            <person name="Wu L."/>
            <person name="Ma J."/>
        </authorList>
    </citation>
    <scope>NUCLEOTIDE SEQUENCE [LARGE SCALE GENOMIC DNA]</scope>
    <source>
        <strain evidence="3">CGMCC 1.19029</strain>
    </source>
</reference>
<evidence type="ECO:0008006" key="4">
    <source>
        <dbReference type="Google" id="ProtNLM"/>
    </source>
</evidence>
<evidence type="ECO:0000256" key="1">
    <source>
        <dbReference type="SAM" id="MobiDB-lite"/>
    </source>
</evidence>
<protein>
    <recommendedName>
        <fullName evidence="4">Nucleotidyltransferase AbiEii toxin of type IV toxin-antitoxin system</fullName>
    </recommendedName>
</protein>
<keyword evidence="3" id="KW-1185">Reference proteome</keyword>
<proteinExistence type="predicted"/>
<accession>A0ABV8S186</accession>
<feature type="compositionally biased region" description="Polar residues" evidence="1">
    <location>
        <begin position="9"/>
        <end position="18"/>
    </location>
</feature>
<sequence length="294" mass="32074">MLAMAPINIPTSEPQSASDYDDRTTAAVKSVLIEIGQILGSFKGKFAVVGGAVPWLLLGDNEDMPHVGTLDLDLDLDSTALGDGEYANLIDELLGHGYVQREQLRPFQLSRQIKATDGGPPIDVIIDFLRPRDAELVKNVPPLISDFAVQGADGADLAVRFYQMVAITGSMPHGGVNRVEVAVSSIPALLAMKGFAIEGRYKQKDAYDIYYCVRNYPGGPHVLAEDCRPLLEHASGMTGYQYIADKFDTLDGFGPTCVRRFVEDTQVLGGRTPEQWQMDAFGQVDAWLRALGLR</sequence>
<evidence type="ECO:0000313" key="2">
    <source>
        <dbReference type="EMBL" id="MFC4299274.1"/>
    </source>
</evidence>
<feature type="region of interest" description="Disordered" evidence="1">
    <location>
        <begin position="1"/>
        <end position="21"/>
    </location>
</feature>
<dbReference type="RefSeq" id="WP_376813820.1">
    <property type="nucleotide sequence ID" value="NZ_JBHSDY010000010.1"/>
</dbReference>
<name>A0ABV8S186_9BURK</name>
<comment type="caution">
    <text evidence="2">The sequence shown here is derived from an EMBL/GenBank/DDBJ whole genome shotgun (WGS) entry which is preliminary data.</text>
</comment>
<evidence type="ECO:0000313" key="3">
    <source>
        <dbReference type="Proteomes" id="UP001595756"/>
    </source>
</evidence>
<organism evidence="2 3">
    <name type="scientific">Castellaniella hirudinis</name>
    <dbReference type="NCBI Taxonomy" id="1144617"/>
    <lineage>
        <taxon>Bacteria</taxon>
        <taxon>Pseudomonadati</taxon>
        <taxon>Pseudomonadota</taxon>
        <taxon>Betaproteobacteria</taxon>
        <taxon>Burkholderiales</taxon>
        <taxon>Alcaligenaceae</taxon>
        <taxon>Castellaniella</taxon>
    </lineage>
</organism>
<dbReference type="Proteomes" id="UP001595756">
    <property type="component" value="Unassembled WGS sequence"/>
</dbReference>
<gene>
    <name evidence="2" type="ORF">ACFO0J_14620</name>
</gene>